<evidence type="ECO:0000313" key="3">
    <source>
        <dbReference type="EMBL" id="MBM5460031.1"/>
    </source>
</evidence>
<feature type="compositionally biased region" description="Basic and acidic residues" evidence="1">
    <location>
        <begin position="151"/>
        <end position="170"/>
    </location>
</feature>
<proteinExistence type="predicted"/>
<gene>
    <name evidence="3" type="ORF">H8F21_20915</name>
</gene>
<dbReference type="Pfam" id="PF02498">
    <property type="entry name" value="Bro-N"/>
    <property type="match status" value="1"/>
</dbReference>
<dbReference type="EMBL" id="JACOPV010000014">
    <property type="protein sequence ID" value="MBM5460031.1"/>
    <property type="molecule type" value="Genomic_DNA"/>
</dbReference>
<dbReference type="SMART" id="SM01040">
    <property type="entry name" value="Bro-N"/>
    <property type="match status" value="1"/>
</dbReference>
<accession>A0ABS2C2E3</accession>
<dbReference type="PROSITE" id="PS51750">
    <property type="entry name" value="BRO_N"/>
    <property type="match status" value="1"/>
</dbReference>
<name>A0ABS2C2E3_9PSED</name>
<dbReference type="InterPro" id="IPR003497">
    <property type="entry name" value="BRO_N_domain"/>
</dbReference>
<keyword evidence="4" id="KW-1185">Reference proteome</keyword>
<comment type="caution">
    <text evidence="3">The sequence shown here is derived from an EMBL/GenBank/DDBJ whole genome shotgun (WGS) entry which is preliminary data.</text>
</comment>
<evidence type="ECO:0000259" key="2">
    <source>
        <dbReference type="PROSITE" id="PS51750"/>
    </source>
</evidence>
<evidence type="ECO:0000313" key="4">
    <source>
        <dbReference type="Proteomes" id="UP000745663"/>
    </source>
</evidence>
<dbReference type="Proteomes" id="UP000745663">
    <property type="component" value="Unassembled WGS sequence"/>
</dbReference>
<sequence>MGIELDVLVGHPEYELLFMATQVARAAGLTYPSQSAKDFAKSRHAAGGFITLGSIQGQIVNFTTCPPCDSIGRKLKEGALMFSEPTLYKMLLRGHSEATEPFRKWVFEEVLPTIRKTGQYNAAESSDPIAVGIMGGDVAKPLTMAALPQRPQEDHKHDQLRPSPARGDHHRCTLRSQAWPGPAHQDHRQLILWLHRADHRLRSISPLRNGHP</sequence>
<reference evidence="3 4" key="1">
    <citation type="submission" date="2020-08" db="EMBL/GenBank/DDBJ databases">
        <title>Description of novel Pseudomonas species.</title>
        <authorList>
            <person name="Duman M."/>
            <person name="Mulet M."/>
            <person name="Altun S."/>
            <person name="Saticioglu I.B."/>
            <person name="Lalucat J."/>
            <person name="Garcia-Valdes E."/>
        </authorList>
    </citation>
    <scope>NUCLEOTIDE SEQUENCE [LARGE SCALE GENOMIC DNA]</scope>
    <source>
        <strain evidence="3 4">P66</strain>
    </source>
</reference>
<organism evidence="3 4">
    <name type="scientific">Pseudomonas arcuscaelestis</name>
    <dbReference type="NCBI Taxonomy" id="2710591"/>
    <lineage>
        <taxon>Bacteria</taxon>
        <taxon>Pseudomonadati</taxon>
        <taxon>Pseudomonadota</taxon>
        <taxon>Gammaproteobacteria</taxon>
        <taxon>Pseudomonadales</taxon>
        <taxon>Pseudomonadaceae</taxon>
        <taxon>Pseudomonas</taxon>
    </lineage>
</organism>
<feature type="domain" description="Bro-N" evidence="2">
    <location>
        <begin position="1"/>
        <end position="118"/>
    </location>
</feature>
<feature type="region of interest" description="Disordered" evidence="1">
    <location>
        <begin position="149"/>
        <end position="170"/>
    </location>
</feature>
<protein>
    <recommendedName>
        <fullName evidence="2">Bro-N domain-containing protein</fullName>
    </recommendedName>
</protein>
<evidence type="ECO:0000256" key="1">
    <source>
        <dbReference type="SAM" id="MobiDB-lite"/>
    </source>
</evidence>